<keyword evidence="4" id="KW-1185">Reference proteome</keyword>
<evidence type="ECO:0000313" key="3">
    <source>
        <dbReference type="EMBL" id="MBM7853092.1"/>
    </source>
</evidence>
<protein>
    <submittedName>
        <fullName evidence="3">Uncharacterized protein (DUF1501 family)</fullName>
    </submittedName>
</protein>
<gene>
    <name evidence="2" type="ORF">GCM10008170_37160</name>
    <name evidence="3" type="ORF">JOD31_003343</name>
</gene>
<reference evidence="3 4" key="2">
    <citation type="submission" date="2021-01" db="EMBL/GenBank/DDBJ databases">
        <title>Genomic Encyclopedia of Type Strains, Phase IV (KMG-IV): sequencing the most valuable type-strain genomes for metagenomic binning, comparative biology and taxonomic classification.</title>
        <authorList>
            <person name="Goeker M."/>
        </authorList>
    </citation>
    <scope>NUCLEOTIDE SEQUENCE [LARGE SCALE GENOMIC DNA]</scope>
    <source>
        <strain evidence="3 4">DSM 6130</strain>
    </source>
</reference>
<dbReference type="EMBL" id="JAFBCY010000004">
    <property type="protein sequence ID" value="MBM7853092.1"/>
    <property type="molecule type" value="Genomic_DNA"/>
</dbReference>
<dbReference type="PANTHER" id="PTHR43737:SF1">
    <property type="entry name" value="DUF1501 DOMAIN-CONTAINING PROTEIN"/>
    <property type="match status" value="1"/>
</dbReference>
<feature type="signal peptide" evidence="1">
    <location>
        <begin position="1"/>
        <end position="28"/>
    </location>
</feature>
<comment type="caution">
    <text evidence="2">The sequence shown here is derived from an EMBL/GenBank/DDBJ whole genome shotgun (WGS) entry which is preliminary data.</text>
</comment>
<reference evidence="2" key="3">
    <citation type="submission" date="2023-01" db="EMBL/GenBank/DDBJ databases">
        <authorList>
            <person name="Sun Q."/>
            <person name="Evtushenko L."/>
        </authorList>
    </citation>
    <scope>NUCLEOTIDE SEQUENCE</scope>
    <source>
        <strain evidence="2">VKM B-1606</strain>
    </source>
</reference>
<dbReference type="RefSeq" id="WP_204951552.1">
    <property type="nucleotide sequence ID" value="NZ_BSFF01000010.1"/>
</dbReference>
<evidence type="ECO:0000313" key="4">
    <source>
        <dbReference type="Proteomes" id="UP000758856"/>
    </source>
</evidence>
<dbReference type="AlphaFoldDB" id="A0A9W6IYY7"/>
<dbReference type="Proteomes" id="UP000758856">
    <property type="component" value="Unassembled WGS sequence"/>
</dbReference>
<name>A0A9W6IYY7_9HYPH</name>
<proteinExistence type="predicted"/>
<dbReference type="Pfam" id="PF07394">
    <property type="entry name" value="DUF1501"/>
    <property type="match status" value="1"/>
</dbReference>
<dbReference type="EMBL" id="BSFF01000010">
    <property type="protein sequence ID" value="GLK57696.1"/>
    <property type="molecule type" value="Genomic_DNA"/>
</dbReference>
<dbReference type="InterPro" id="IPR010869">
    <property type="entry name" value="DUF1501"/>
</dbReference>
<sequence>MTGTTRRHFLAATSAALFASPFVPKAWAAGSRDPRLLVVILRGGLDGLGAVMPVGDPDFAALRADFQSQKLGEAHRLDSMFALNPRMPALASLYDRKEALIFHAIATPYRARSHFDGQEVLENGMPKSGTGEDSGWLNRALAAMQPEKGVRLAPKRGLAVAATTPLILRGAAPVESWQPQAMNYARADTLQRLEALYDARDLKLAAALREGARVDLFLGDEPSMKRLQQEAPASSKGFALAANAAARLMAAPDGPRIAVMNFDGWDTHTAEGPYDGRLAKNLVALDEGVTALRTGMGPVWADTSVLIVTEFGRTARVNGTKGTDHGNGGVAFLVGGRVNGGRVIADWPGLSEKALFEDRDLAPTTDMRAVLKGLLADQLDIDEKTLGSTIFPGSEQVRPMQGLIRA</sequence>
<reference evidence="2" key="1">
    <citation type="journal article" date="2014" name="Int. J. Syst. Evol. Microbiol.">
        <title>Complete genome sequence of Corynebacterium casei LMG S-19264T (=DSM 44701T), isolated from a smear-ripened cheese.</title>
        <authorList>
            <consortium name="US DOE Joint Genome Institute (JGI-PGF)"/>
            <person name="Walter F."/>
            <person name="Albersmeier A."/>
            <person name="Kalinowski J."/>
            <person name="Ruckert C."/>
        </authorList>
    </citation>
    <scope>NUCLEOTIDE SEQUENCE</scope>
    <source>
        <strain evidence="2">VKM B-1606</strain>
    </source>
</reference>
<dbReference type="InterPro" id="IPR006311">
    <property type="entry name" value="TAT_signal"/>
</dbReference>
<dbReference type="PROSITE" id="PS51318">
    <property type="entry name" value="TAT"/>
    <property type="match status" value="1"/>
</dbReference>
<dbReference type="Proteomes" id="UP001143400">
    <property type="component" value="Unassembled WGS sequence"/>
</dbReference>
<evidence type="ECO:0000313" key="2">
    <source>
        <dbReference type="EMBL" id="GLK57696.1"/>
    </source>
</evidence>
<dbReference type="PANTHER" id="PTHR43737">
    <property type="entry name" value="BLL7424 PROTEIN"/>
    <property type="match status" value="1"/>
</dbReference>
<evidence type="ECO:0000256" key="1">
    <source>
        <dbReference type="SAM" id="SignalP"/>
    </source>
</evidence>
<organism evidence="2 5">
    <name type="scientific">Methylopila capsulata</name>
    <dbReference type="NCBI Taxonomy" id="61654"/>
    <lineage>
        <taxon>Bacteria</taxon>
        <taxon>Pseudomonadati</taxon>
        <taxon>Pseudomonadota</taxon>
        <taxon>Alphaproteobacteria</taxon>
        <taxon>Hyphomicrobiales</taxon>
        <taxon>Methylopilaceae</taxon>
        <taxon>Methylopila</taxon>
    </lineage>
</organism>
<keyword evidence="1" id="KW-0732">Signal</keyword>
<evidence type="ECO:0000313" key="5">
    <source>
        <dbReference type="Proteomes" id="UP001143400"/>
    </source>
</evidence>
<accession>A0A9W6IYY7</accession>
<feature type="chain" id="PRO_5040752437" evidence="1">
    <location>
        <begin position="29"/>
        <end position="406"/>
    </location>
</feature>